<evidence type="ECO:0000313" key="2">
    <source>
        <dbReference type="EMBL" id="RRJ90948.1"/>
    </source>
</evidence>
<name>A0A3P3W938_9FLAO</name>
<dbReference type="AlphaFoldDB" id="A0A3P3W938"/>
<keyword evidence="1" id="KW-0732">Signal</keyword>
<dbReference type="RefSeq" id="WP_125018685.1">
    <property type="nucleotide sequence ID" value="NZ_RQVQ01000013.1"/>
</dbReference>
<dbReference type="OrthoDB" id="1119488at2"/>
<accession>A0A3P3W938</accession>
<dbReference type="InterPro" id="IPR046144">
    <property type="entry name" value="DUF6146"/>
</dbReference>
<evidence type="ECO:0000256" key="1">
    <source>
        <dbReference type="SAM" id="SignalP"/>
    </source>
</evidence>
<feature type="signal peptide" evidence="1">
    <location>
        <begin position="1"/>
        <end position="21"/>
    </location>
</feature>
<evidence type="ECO:0008006" key="4">
    <source>
        <dbReference type="Google" id="ProtNLM"/>
    </source>
</evidence>
<protein>
    <recommendedName>
        <fullName evidence="4">Lipoprotein</fullName>
    </recommendedName>
</protein>
<dbReference type="PROSITE" id="PS51257">
    <property type="entry name" value="PROKAR_LIPOPROTEIN"/>
    <property type="match status" value="1"/>
</dbReference>
<proteinExistence type="predicted"/>
<dbReference type="Pfam" id="PF19643">
    <property type="entry name" value="DUF6146"/>
    <property type="match status" value="1"/>
</dbReference>
<reference evidence="2 3" key="1">
    <citation type="submission" date="2018-11" db="EMBL/GenBank/DDBJ databases">
        <title>Flavobacterium sp. nov., YIM 102701-2 draft genome.</title>
        <authorList>
            <person name="Li G."/>
            <person name="Jiang Y."/>
        </authorList>
    </citation>
    <scope>NUCLEOTIDE SEQUENCE [LARGE SCALE GENOMIC DNA]</scope>
    <source>
        <strain evidence="2 3">YIM 102701-2</strain>
    </source>
</reference>
<dbReference type="Proteomes" id="UP000275719">
    <property type="component" value="Unassembled WGS sequence"/>
</dbReference>
<evidence type="ECO:0000313" key="3">
    <source>
        <dbReference type="Proteomes" id="UP000275719"/>
    </source>
</evidence>
<comment type="caution">
    <text evidence="2">The sequence shown here is derived from an EMBL/GenBank/DDBJ whole genome shotgun (WGS) entry which is preliminary data.</text>
</comment>
<sequence>MKKIILLICFYFGILSCASQAEKSSSDKGISKIENGKITISNPELEYEVIIFDAGFESWLQTRGKQRGYYDLAYLENKNRVWVNSWNSRSRAGKAGYDYTIDYHSNVNYGFEVNYMLFNYLLYWQETNNIRLN</sequence>
<gene>
    <name evidence="2" type="ORF">EG240_06995</name>
</gene>
<keyword evidence="3" id="KW-1185">Reference proteome</keyword>
<feature type="chain" id="PRO_5018299447" description="Lipoprotein" evidence="1">
    <location>
        <begin position="22"/>
        <end position="133"/>
    </location>
</feature>
<organism evidence="2 3">
    <name type="scientific">Paenimyroides tangerinum</name>
    <dbReference type="NCBI Taxonomy" id="2488728"/>
    <lineage>
        <taxon>Bacteria</taxon>
        <taxon>Pseudomonadati</taxon>
        <taxon>Bacteroidota</taxon>
        <taxon>Flavobacteriia</taxon>
        <taxon>Flavobacteriales</taxon>
        <taxon>Flavobacteriaceae</taxon>
        <taxon>Paenimyroides</taxon>
    </lineage>
</organism>
<dbReference type="EMBL" id="RQVQ01000013">
    <property type="protein sequence ID" value="RRJ90948.1"/>
    <property type="molecule type" value="Genomic_DNA"/>
</dbReference>